<dbReference type="GO" id="GO:0005886">
    <property type="term" value="C:plasma membrane"/>
    <property type="evidence" value="ECO:0007669"/>
    <property type="project" value="UniProtKB-SubCell"/>
</dbReference>
<feature type="transmembrane region" description="Helical" evidence="8">
    <location>
        <begin position="12"/>
        <end position="33"/>
    </location>
</feature>
<dbReference type="GO" id="GO:0015740">
    <property type="term" value="P:C4-dicarboxylate transport"/>
    <property type="evidence" value="ECO:0007669"/>
    <property type="project" value="TreeGrafter"/>
</dbReference>
<feature type="transmembrane region" description="Helical" evidence="8">
    <location>
        <begin position="93"/>
        <end position="114"/>
    </location>
</feature>
<evidence type="ECO:0000256" key="8">
    <source>
        <dbReference type="SAM" id="Phobius"/>
    </source>
</evidence>
<dbReference type="PANTHER" id="PTHR35011:SF2">
    <property type="entry name" value="2,3-DIKETO-L-GULONATE TRAP TRANSPORTER SMALL PERMEASE PROTEIN YIAM"/>
    <property type="match status" value="1"/>
</dbReference>
<proteinExistence type="predicted"/>
<gene>
    <name evidence="10" type="ORF">SDC9_05238</name>
</gene>
<dbReference type="InterPro" id="IPR007387">
    <property type="entry name" value="TRAP_DctQ"/>
</dbReference>
<evidence type="ECO:0000259" key="9">
    <source>
        <dbReference type="Pfam" id="PF04290"/>
    </source>
</evidence>
<evidence type="ECO:0000313" key="10">
    <source>
        <dbReference type="EMBL" id="MPL59683.1"/>
    </source>
</evidence>
<feature type="domain" description="Tripartite ATP-independent periplasmic transporters DctQ component" evidence="9">
    <location>
        <begin position="29"/>
        <end position="158"/>
    </location>
</feature>
<protein>
    <recommendedName>
        <fullName evidence="9">Tripartite ATP-independent periplasmic transporters DctQ component domain-containing protein</fullName>
    </recommendedName>
</protein>
<evidence type="ECO:0000256" key="3">
    <source>
        <dbReference type="ARBA" id="ARBA00022475"/>
    </source>
</evidence>
<dbReference type="InterPro" id="IPR055348">
    <property type="entry name" value="DctQ"/>
</dbReference>
<evidence type="ECO:0000256" key="6">
    <source>
        <dbReference type="ARBA" id="ARBA00022989"/>
    </source>
</evidence>
<dbReference type="PANTHER" id="PTHR35011">
    <property type="entry name" value="2,3-DIKETO-L-GULONATE TRAP TRANSPORTER SMALL PERMEASE PROTEIN YIAM"/>
    <property type="match status" value="1"/>
</dbReference>
<keyword evidence="4" id="KW-0997">Cell inner membrane</keyword>
<dbReference type="GO" id="GO:0022857">
    <property type="term" value="F:transmembrane transporter activity"/>
    <property type="evidence" value="ECO:0007669"/>
    <property type="project" value="TreeGrafter"/>
</dbReference>
<evidence type="ECO:0000256" key="7">
    <source>
        <dbReference type="ARBA" id="ARBA00023136"/>
    </source>
</evidence>
<evidence type="ECO:0000256" key="2">
    <source>
        <dbReference type="ARBA" id="ARBA00022448"/>
    </source>
</evidence>
<evidence type="ECO:0000256" key="1">
    <source>
        <dbReference type="ARBA" id="ARBA00004429"/>
    </source>
</evidence>
<dbReference type="AlphaFoldDB" id="A0A644SYI7"/>
<evidence type="ECO:0000256" key="5">
    <source>
        <dbReference type="ARBA" id="ARBA00022692"/>
    </source>
</evidence>
<name>A0A644SYI7_9ZZZZ</name>
<sequence length="167" mass="19536">MKIKALLDRIDQFLLTIFKWLCVTLFVILTIIITGNVFVRYVPVMSLHWLDEIVELSFAWMVFFGSAAVWILKGHFSAGDWISRLLHNPRAKAAYRLIVDLITFVFIAVFFWYSRQLYNRAMEVTAVFEFPKKVIYACMPISSGIMVLYSLRFIIEGLVRIIMPKKE</sequence>
<reference evidence="10" key="1">
    <citation type="submission" date="2019-08" db="EMBL/GenBank/DDBJ databases">
        <authorList>
            <person name="Kucharzyk K."/>
            <person name="Murdoch R.W."/>
            <person name="Higgins S."/>
            <person name="Loffler F."/>
        </authorList>
    </citation>
    <scope>NUCLEOTIDE SEQUENCE</scope>
</reference>
<dbReference type="Pfam" id="PF04290">
    <property type="entry name" value="DctQ"/>
    <property type="match status" value="1"/>
</dbReference>
<keyword evidence="2" id="KW-0813">Transport</keyword>
<comment type="caution">
    <text evidence="10">The sequence shown here is derived from an EMBL/GenBank/DDBJ whole genome shotgun (WGS) entry which is preliminary data.</text>
</comment>
<keyword evidence="7 8" id="KW-0472">Membrane</keyword>
<dbReference type="EMBL" id="VSSQ01000010">
    <property type="protein sequence ID" value="MPL59683.1"/>
    <property type="molecule type" value="Genomic_DNA"/>
</dbReference>
<keyword evidence="3" id="KW-1003">Cell membrane</keyword>
<comment type="subcellular location">
    <subcellularLocation>
        <location evidence="1">Cell inner membrane</location>
        <topology evidence="1">Multi-pass membrane protein</topology>
    </subcellularLocation>
</comment>
<keyword evidence="6 8" id="KW-1133">Transmembrane helix</keyword>
<keyword evidence="5 8" id="KW-0812">Transmembrane</keyword>
<accession>A0A644SYI7</accession>
<evidence type="ECO:0000256" key="4">
    <source>
        <dbReference type="ARBA" id="ARBA00022519"/>
    </source>
</evidence>
<organism evidence="10">
    <name type="scientific">bioreactor metagenome</name>
    <dbReference type="NCBI Taxonomy" id="1076179"/>
    <lineage>
        <taxon>unclassified sequences</taxon>
        <taxon>metagenomes</taxon>
        <taxon>ecological metagenomes</taxon>
    </lineage>
</organism>
<feature type="transmembrane region" description="Helical" evidence="8">
    <location>
        <begin position="53"/>
        <end position="72"/>
    </location>
</feature>
<feature type="transmembrane region" description="Helical" evidence="8">
    <location>
        <begin position="134"/>
        <end position="155"/>
    </location>
</feature>